<dbReference type="GO" id="GO:0003697">
    <property type="term" value="F:single-stranded DNA binding"/>
    <property type="evidence" value="ECO:0007669"/>
    <property type="project" value="UniProtKB-UniRule"/>
</dbReference>
<evidence type="ECO:0000256" key="1">
    <source>
        <dbReference type="ARBA" id="ARBA00004496"/>
    </source>
</evidence>
<evidence type="ECO:0000256" key="6">
    <source>
        <dbReference type="ARBA" id="ARBA00022741"/>
    </source>
</evidence>
<dbReference type="GO" id="GO:0000731">
    <property type="term" value="P:DNA synthesis involved in DNA repair"/>
    <property type="evidence" value="ECO:0007669"/>
    <property type="project" value="TreeGrafter"/>
</dbReference>
<dbReference type="GO" id="GO:0005737">
    <property type="term" value="C:cytoplasm"/>
    <property type="evidence" value="ECO:0007669"/>
    <property type="project" value="UniProtKB-SubCell"/>
</dbReference>
<dbReference type="InterPro" id="IPR042174">
    <property type="entry name" value="RecF_2"/>
</dbReference>
<dbReference type="InterPro" id="IPR027417">
    <property type="entry name" value="P-loop_NTPase"/>
</dbReference>
<sequence length="361" mass="41259">MRFISFSIDNFRNISSASIPSDAEDIVFSGINGQGKTNMLEAVYVLCYGSSFRTNHLKEAIKKDTDSFSLKSTFIDDLGIKQSLSVSFDGNRRIISIDGKELKDRRDLIYSFPCIVFSHDDISFVKGEPSERRMFFDQMMSLYSPVFFDTLRSYKAILQQRNAAIKTGNLSLLDLYDERLALYGIDIIKARAEAVYEFNSFFPELFRSISGENMDVSVRYQPSWNMENTDEILSYLQSTHERDAAMMTTSSGPHRDRFTVVSDGVPFQNVGSTGQIRLASILFRIAEARYFTLKSGNKPVLLIDDVLLELDNEKRGRVLSSLPAYSQAFYTFLPRENYFSEKKENAIFYTVEKGEYRVEGC</sequence>
<feature type="binding site" evidence="9">
    <location>
        <begin position="30"/>
        <end position="37"/>
    </location>
    <ligand>
        <name>ATP</name>
        <dbReference type="ChEBI" id="CHEBI:30616"/>
    </ligand>
</feature>
<keyword evidence="5 9" id="KW-0235">DNA replication</keyword>
<evidence type="ECO:0000256" key="2">
    <source>
        <dbReference type="ARBA" id="ARBA00008016"/>
    </source>
</evidence>
<comment type="caution">
    <text evidence="12">The sequence shown here is derived from an EMBL/GenBank/DDBJ whole genome shotgun (WGS) entry which is preliminary data.</text>
</comment>
<feature type="domain" description="RecF/RecN/SMC N-terminal" evidence="11">
    <location>
        <begin position="6"/>
        <end position="333"/>
    </location>
</feature>
<dbReference type="PANTHER" id="PTHR32182">
    <property type="entry name" value="DNA REPLICATION AND REPAIR PROTEIN RECF"/>
    <property type="match status" value="1"/>
</dbReference>
<evidence type="ECO:0000256" key="7">
    <source>
        <dbReference type="ARBA" id="ARBA00022840"/>
    </source>
</evidence>
<dbReference type="GO" id="GO:0006302">
    <property type="term" value="P:double-strand break repair"/>
    <property type="evidence" value="ECO:0007669"/>
    <property type="project" value="TreeGrafter"/>
</dbReference>
<evidence type="ECO:0000313" key="13">
    <source>
        <dbReference type="Proteomes" id="UP000810292"/>
    </source>
</evidence>
<reference evidence="12" key="1">
    <citation type="submission" date="2020-10" db="EMBL/GenBank/DDBJ databases">
        <authorList>
            <person name="Gilroy R."/>
        </authorList>
    </citation>
    <scope>NUCLEOTIDE SEQUENCE</scope>
    <source>
        <strain evidence="12">14700</strain>
    </source>
</reference>
<keyword evidence="8 9" id="KW-0238">DNA-binding</keyword>
<evidence type="ECO:0000256" key="4">
    <source>
        <dbReference type="ARBA" id="ARBA00022490"/>
    </source>
</evidence>
<dbReference type="NCBIfam" id="TIGR00611">
    <property type="entry name" value="recf"/>
    <property type="match status" value="1"/>
</dbReference>
<comment type="function">
    <text evidence="9 10">The RecF protein is involved in DNA metabolism; it is required for DNA replication and normal SOS inducibility. RecF binds preferentially to single-stranded, linear DNA. It also seems to bind ATP.</text>
</comment>
<dbReference type="InterPro" id="IPR001238">
    <property type="entry name" value="DNA-binding_RecF"/>
</dbReference>
<name>A0A9D9ICX0_9SPIO</name>
<dbReference type="SUPFAM" id="SSF52540">
    <property type="entry name" value="P-loop containing nucleoside triphosphate hydrolases"/>
    <property type="match status" value="1"/>
</dbReference>
<dbReference type="PROSITE" id="PS00617">
    <property type="entry name" value="RECF_1"/>
    <property type="match status" value="1"/>
</dbReference>
<evidence type="ECO:0000256" key="10">
    <source>
        <dbReference type="RuleBase" id="RU000578"/>
    </source>
</evidence>
<dbReference type="InterPro" id="IPR018078">
    <property type="entry name" value="DNA-binding_RecF_CS"/>
</dbReference>
<dbReference type="InterPro" id="IPR003395">
    <property type="entry name" value="RecF/RecN/SMC_N"/>
</dbReference>
<evidence type="ECO:0000256" key="5">
    <source>
        <dbReference type="ARBA" id="ARBA00022705"/>
    </source>
</evidence>
<keyword evidence="9 10" id="KW-0227">DNA damage</keyword>
<evidence type="ECO:0000259" key="11">
    <source>
        <dbReference type="Pfam" id="PF02463"/>
    </source>
</evidence>
<dbReference type="GO" id="GO:0005524">
    <property type="term" value="F:ATP binding"/>
    <property type="evidence" value="ECO:0007669"/>
    <property type="project" value="UniProtKB-UniRule"/>
</dbReference>
<keyword evidence="9 10" id="KW-0234">DNA repair</keyword>
<dbReference type="AlphaFoldDB" id="A0A9D9ICX0"/>
<dbReference type="Gene3D" id="1.20.1050.90">
    <property type="entry name" value="RecF/RecN/SMC, N-terminal domain"/>
    <property type="match status" value="1"/>
</dbReference>
<evidence type="ECO:0000313" key="12">
    <source>
        <dbReference type="EMBL" id="MBO8469524.1"/>
    </source>
</evidence>
<dbReference type="PROSITE" id="PS00618">
    <property type="entry name" value="RECF_2"/>
    <property type="match status" value="1"/>
</dbReference>
<dbReference type="HAMAP" id="MF_00365">
    <property type="entry name" value="RecF"/>
    <property type="match status" value="1"/>
</dbReference>
<keyword evidence="4 9" id="KW-0963">Cytoplasm</keyword>
<keyword evidence="9 10" id="KW-0742">SOS response</keyword>
<dbReference type="EMBL" id="JADIMF010000113">
    <property type="protein sequence ID" value="MBO8469524.1"/>
    <property type="molecule type" value="Genomic_DNA"/>
</dbReference>
<organism evidence="12 13">
    <name type="scientific">Candidatus Ornithospirochaeta stercoravium</name>
    <dbReference type="NCBI Taxonomy" id="2840897"/>
    <lineage>
        <taxon>Bacteria</taxon>
        <taxon>Pseudomonadati</taxon>
        <taxon>Spirochaetota</taxon>
        <taxon>Spirochaetia</taxon>
        <taxon>Spirochaetales</taxon>
        <taxon>Spirochaetaceae</taxon>
        <taxon>Spirochaetaceae incertae sedis</taxon>
        <taxon>Candidatus Ornithospirochaeta</taxon>
    </lineage>
</organism>
<proteinExistence type="inferred from homology"/>
<evidence type="ECO:0000256" key="3">
    <source>
        <dbReference type="ARBA" id="ARBA00020170"/>
    </source>
</evidence>
<dbReference type="Proteomes" id="UP000810292">
    <property type="component" value="Unassembled WGS sequence"/>
</dbReference>
<dbReference type="Pfam" id="PF02463">
    <property type="entry name" value="SMC_N"/>
    <property type="match status" value="1"/>
</dbReference>
<accession>A0A9D9ICX0</accession>
<dbReference type="Gene3D" id="3.40.50.300">
    <property type="entry name" value="P-loop containing nucleotide triphosphate hydrolases"/>
    <property type="match status" value="1"/>
</dbReference>
<evidence type="ECO:0000256" key="9">
    <source>
        <dbReference type="HAMAP-Rule" id="MF_00365"/>
    </source>
</evidence>
<reference evidence="12" key="2">
    <citation type="journal article" date="2021" name="PeerJ">
        <title>Extensive microbial diversity within the chicken gut microbiome revealed by metagenomics and culture.</title>
        <authorList>
            <person name="Gilroy R."/>
            <person name="Ravi A."/>
            <person name="Getino M."/>
            <person name="Pursley I."/>
            <person name="Horton D.L."/>
            <person name="Alikhan N.F."/>
            <person name="Baker D."/>
            <person name="Gharbi K."/>
            <person name="Hall N."/>
            <person name="Watson M."/>
            <person name="Adriaenssens E.M."/>
            <person name="Foster-Nyarko E."/>
            <person name="Jarju S."/>
            <person name="Secka A."/>
            <person name="Antonio M."/>
            <person name="Oren A."/>
            <person name="Chaudhuri R.R."/>
            <person name="La Ragione R."/>
            <person name="Hildebrand F."/>
            <person name="Pallen M.J."/>
        </authorList>
    </citation>
    <scope>NUCLEOTIDE SEQUENCE</scope>
    <source>
        <strain evidence="12">14700</strain>
    </source>
</reference>
<protein>
    <recommendedName>
        <fullName evidence="3 9">DNA replication and repair protein RecF</fullName>
    </recommendedName>
</protein>
<keyword evidence="6 9" id="KW-0547">Nucleotide-binding</keyword>
<keyword evidence="7 9" id="KW-0067">ATP-binding</keyword>
<dbReference type="PANTHER" id="PTHR32182:SF0">
    <property type="entry name" value="DNA REPLICATION AND REPAIR PROTEIN RECF"/>
    <property type="match status" value="1"/>
</dbReference>
<dbReference type="GO" id="GO:0009432">
    <property type="term" value="P:SOS response"/>
    <property type="evidence" value="ECO:0007669"/>
    <property type="project" value="UniProtKB-UniRule"/>
</dbReference>
<comment type="similarity">
    <text evidence="2 9 10">Belongs to the RecF family.</text>
</comment>
<dbReference type="GO" id="GO:0006260">
    <property type="term" value="P:DNA replication"/>
    <property type="evidence" value="ECO:0007669"/>
    <property type="project" value="UniProtKB-UniRule"/>
</dbReference>
<gene>
    <name evidence="9" type="primary">recF</name>
    <name evidence="12" type="ORF">IAA72_07055</name>
</gene>
<evidence type="ECO:0000256" key="8">
    <source>
        <dbReference type="ARBA" id="ARBA00023125"/>
    </source>
</evidence>
<comment type="subcellular location">
    <subcellularLocation>
        <location evidence="1 9 10">Cytoplasm</location>
    </subcellularLocation>
</comment>